<sequence>MTTRARQPYNHSNSAKSFLQRQYELAEKQGHLINHVELFRKTHARGGQFVSQVAMDAHHQMLKLQSQPIPEGSQPLTRDEIC</sequence>
<evidence type="ECO:0000313" key="2">
    <source>
        <dbReference type="EMBL" id="TYK02337.1"/>
    </source>
</evidence>
<dbReference type="Pfam" id="PF03004">
    <property type="entry name" value="Transposase_24"/>
    <property type="match status" value="1"/>
</dbReference>
<comment type="caution">
    <text evidence="2">The sequence shown here is derived from an EMBL/GenBank/DDBJ whole genome shotgun (WGS) entry which is preliminary data.</text>
</comment>
<organism evidence="2 4">
    <name type="scientific">Cucumis melo var. makuwa</name>
    <name type="common">Oriental melon</name>
    <dbReference type="NCBI Taxonomy" id="1194695"/>
    <lineage>
        <taxon>Eukaryota</taxon>
        <taxon>Viridiplantae</taxon>
        <taxon>Streptophyta</taxon>
        <taxon>Embryophyta</taxon>
        <taxon>Tracheophyta</taxon>
        <taxon>Spermatophyta</taxon>
        <taxon>Magnoliopsida</taxon>
        <taxon>eudicotyledons</taxon>
        <taxon>Gunneridae</taxon>
        <taxon>Pentapetalae</taxon>
        <taxon>rosids</taxon>
        <taxon>fabids</taxon>
        <taxon>Cucurbitales</taxon>
        <taxon>Cucurbitaceae</taxon>
        <taxon>Benincaseae</taxon>
        <taxon>Cucumis</taxon>
    </lineage>
</organism>
<dbReference type="EMBL" id="SSTD01015655">
    <property type="protein sequence ID" value="TYK02337.1"/>
    <property type="molecule type" value="Genomic_DNA"/>
</dbReference>
<dbReference type="Proteomes" id="UP000321393">
    <property type="component" value="Unassembled WGS sequence"/>
</dbReference>
<name>A0A5D3BSE5_CUCMM</name>
<dbReference type="EMBL" id="SSTE01020204">
    <property type="protein sequence ID" value="KAA0034994.1"/>
    <property type="molecule type" value="Genomic_DNA"/>
</dbReference>
<dbReference type="Proteomes" id="UP000321947">
    <property type="component" value="Unassembled WGS sequence"/>
</dbReference>
<accession>A0A5D3BSE5</accession>
<evidence type="ECO:0000313" key="4">
    <source>
        <dbReference type="Proteomes" id="UP000321947"/>
    </source>
</evidence>
<dbReference type="AlphaFoldDB" id="A0A5D3BSE5"/>
<dbReference type="InterPro" id="IPR004252">
    <property type="entry name" value="Probable_transposase_24"/>
</dbReference>
<evidence type="ECO:0000313" key="1">
    <source>
        <dbReference type="EMBL" id="KAA0034994.1"/>
    </source>
</evidence>
<gene>
    <name evidence="2" type="ORF">E5676_scaffold155G00260</name>
    <name evidence="1" type="ORF">E6C27_scaffold57G00320</name>
</gene>
<proteinExistence type="predicted"/>
<evidence type="ECO:0000313" key="3">
    <source>
        <dbReference type="Proteomes" id="UP000321393"/>
    </source>
</evidence>
<reference evidence="3 4" key="1">
    <citation type="submission" date="2019-08" db="EMBL/GenBank/DDBJ databases">
        <title>Draft genome sequences of two oriental melons (Cucumis melo L. var makuwa).</title>
        <authorList>
            <person name="Kwon S.-Y."/>
        </authorList>
    </citation>
    <scope>NUCLEOTIDE SEQUENCE [LARGE SCALE GENOMIC DNA]</scope>
    <source>
        <strain evidence="4">cv. Chang Bougi</strain>
        <strain evidence="3">cv. SW 3</strain>
        <tissue evidence="2">Leaf</tissue>
    </source>
</reference>
<dbReference type="OrthoDB" id="1706770at2759"/>
<protein>
    <submittedName>
        <fullName evidence="2">CACTA en-spm transposon protein</fullName>
    </submittedName>
</protein>